<dbReference type="AlphaFoldDB" id="A0A7J7N1J8"/>
<evidence type="ECO:0000256" key="2">
    <source>
        <dbReference type="ARBA" id="ARBA00023015"/>
    </source>
</evidence>
<dbReference type="InterPro" id="IPR005333">
    <property type="entry name" value="Transcription_factor_TCP"/>
</dbReference>
<dbReference type="GO" id="GO:0005634">
    <property type="term" value="C:nucleus"/>
    <property type="evidence" value="ECO:0007669"/>
    <property type="project" value="UniProtKB-SubCell"/>
</dbReference>
<evidence type="ECO:0000256" key="1">
    <source>
        <dbReference type="ARBA" id="ARBA00004123"/>
    </source>
</evidence>
<dbReference type="GO" id="GO:0043565">
    <property type="term" value="F:sequence-specific DNA binding"/>
    <property type="evidence" value="ECO:0007669"/>
    <property type="project" value="TreeGrafter"/>
</dbReference>
<name>A0A7J7N1J8_9MAGN</name>
<evidence type="ECO:0008006" key="11">
    <source>
        <dbReference type="Google" id="ProtNLM"/>
    </source>
</evidence>
<accession>A0A7J7N1J8</accession>
<feature type="region of interest" description="Disordered" evidence="6">
    <location>
        <begin position="203"/>
        <end position="250"/>
    </location>
</feature>
<dbReference type="InterPro" id="IPR017888">
    <property type="entry name" value="CYC/TB1_R_domain"/>
</dbReference>
<keyword evidence="4" id="KW-0804">Transcription</keyword>
<gene>
    <name evidence="9" type="ORF">GIB67_041936</name>
</gene>
<evidence type="ECO:0000256" key="3">
    <source>
        <dbReference type="ARBA" id="ARBA00023125"/>
    </source>
</evidence>
<evidence type="ECO:0000256" key="4">
    <source>
        <dbReference type="ARBA" id="ARBA00023163"/>
    </source>
</evidence>
<evidence type="ECO:0000256" key="6">
    <source>
        <dbReference type="SAM" id="MobiDB-lite"/>
    </source>
</evidence>
<comment type="subcellular location">
    <subcellularLocation>
        <location evidence="1">Nucleus</location>
    </subcellularLocation>
</comment>
<keyword evidence="10" id="KW-1185">Reference proteome</keyword>
<dbReference type="Pfam" id="PF03634">
    <property type="entry name" value="TCP"/>
    <property type="match status" value="1"/>
</dbReference>
<keyword evidence="2" id="KW-0805">Transcription regulation</keyword>
<dbReference type="PANTHER" id="PTHR31072">
    <property type="entry name" value="TRANSCRIPTION FACTOR TCP4-RELATED"/>
    <property type="match status" value="1"/>
</dbReference>
<dbReference type="PROSITE" id="PS51370">
    <property type="entry name" value="R"/>
    <property type="match status" value="1"/>
</dbReference>
<evidence type="ECO:0000313" key="9">
    <source>
        <dbReference type="EMBL" id="KAF6160882.1"/>
    </source>
</evidence>
<organism evidence="9 10">
    <name type="scientific">Kingdonia uniflora</name>
    <dbReference type="NCBI Taxonomy" id="39325"/>
    <lineage>
        <taxon>Eukaryota</taxon>
        <taxon>Viridiplantae</taxon>
        <taxon>Streptophyta</taxon>
        <taxon>Embryophyta</taxon>
        <taxon>Tracheophyta</taxon>
        <taxon>Spermatophyta</taxon>
        <taxon>Magnoliopsida</taxon>
        <taxon>Ranunculales</taxon>
        <taxon>Circaeasteraceae</taxon>
        <taxon>Kingdonia</taxon>
    </lineage>
</organism>
<reference evidence="9 10" key="1">
    <citation type="journal article" date="2020" name="IScience">
        <title>Genome Sequencing of the Endangered Kingdonia uniflora (Circaeasteraceae, Ranunculales) Reveals Potential Mechanisms of Evolutionary Specialization.</title>
        <authorList>
            <person name="Sun Y."/>
            <person name="Deng T."/>
            <person name="Zhang A."/>
            <person name="Moore M.J."/>
            <person name="Landis J.B."/>
            <person name="Lin N."/>
            <person name="Zhang H."/>
            <person name="Zhang X."/>
            <person name="Huang J."/>
            <person name="Zhang X."/>
            <person name="Sun H."/>
            <person name="Wang H."/>
        </authorList>
    </citation>
    <scope>NUCLEOTIDE SEQUENCE [LARGE SCALE GENOMIC DNA]</scope>
    <source>
        <strain evidence="9">TB1705</strain>
        <tissue evidence="9">Leaf</tissue>
    </source>
</reference>
<keyword evidence="5" id="KW-0539">Nucleus</keyword>
<dbReference type="PROSITE" id="PS51369">
    <property type="entry name" value="TCP"/>
    <property type="match status" value="1"/>
</dbReference>
<feature type="domain" description="TCP" evidence="7">
    <location>
        <begin position="90"/>
        <end position="148"/>
    </location>
</feature>
<dbReference type="Proteomes" id="UP000541444">
    <property type="component" value="Unassembled WGS sequence"/>
</dbReference>
<protein>
    <recommendedName>
        <fullName evidence="11">Cycloidea-like protein</fullName>
    </recommendedName>
</protein>
<evidence type="ECO:0000256" key="5">
    <source>
        <dbReference type="ARBA" id="ARBA00023242"/>
    </source>
</evidence>
<evidence type="ECO:0000313" key="10">
    <source>
        <dbReference type="Proteomes" id="UP000541444"/>
    </source>
</evidence>
<dbReference type="InterPro" id="IPR017887">
    <property type="entry name" value="TF_TCP_subgr"/>
</dbReference>
<dbReference type="GO" id="GO:0003700">
    <property type="term" value="F:DNA-binding transcription factor activity"/>
    <property type="evidence" value="ECO:0007669"/>
    <property type="project" value="InterPro"/>
</dbReference>
<dbReference type="PANTHER" id="PTHR31072:SF93">
    <property type="entry name" value="TRANSCRIPTION FACTOR TCP24"/>
    <property type="match status" value="1"/>
</dbReference>
<feature type="domain" description="R" evidence="8">
    <location>
        <begin position="211"/>
        <end position="228"/>
    </location>
</feature>
<evidence type="ECO:0000259" key="8">
    <source>
        <dbReference type="PROSITE" id="PS51370"/>
    </source>
</evidence>
<comment type="caution">
    <text evidence="9">The sequence shown here is derived from an EMBL/GenBank/DDBJ whole genome shotgun (WGS) entry which is preliminary data.</text>
</comment>
<proteinExistence type="predicted"/>
<dbReference type="OrthoDB" id="1896834at2759"/>
<evidence type="ECO:0000259" key="7">
    <source>
        <dbReference type="PROSITE" id="PS51369"/>
    </source>
</evidence>
<sequence length="364" mass="41477">MFVANDNINPNFRHLPYSSSFYSSFSPFDYDFEVSQLPHDLFMPHFQQNTVVDTEINMEMFPKEVCDVGNLSKEEVKGIFEETPRKRSVKKDRHSKIATAQGLRDRRMRLSLEIARKFFNLQDTLGFDKASKTVEWLMVKAKTAIKEVSIGQSSSPLKHSINSGTKSVSSISECEVVSGIEDQKGIVSSVTIAKKKKVRQLRQAPYHPLAKESRAKARERARKRMMEKMGTKTQKCPSERGEQWGSHSHNVKSSLEVAAEAEESGSHSLEYQGPMKDIVEDSLPITSNSIIPSMIFNYNQGICDIETPRTQSNYQRMGNMQLSRGNLHQHEPGSFPPVCSNLSLQSQFADDQFRNKLWERIYKN</sequence>
<dbReference type="GO" id="GO:2000032">
    <property type="term" value="P:regulation of secondary shoot formation"/>
    <property type="evidence" value="ECO:0007669"/>
    <property type="project" value="TreeGrafter"/>
</dbReference>
<dbReference type="EMBL" id="JACGCM010001150">
    <property type="protein sequence ID" value="KAF6160882.1"/>
    <property type="molecule type" value="Genomic_DNA"/>
</dbReference>
<keyword evidence="3" id="KW-0238">DNA-binding</keyword>
<feature type="compositionally biased region" description="Basic and acidic residues" evidence="6">
    <location>
        <begin position="209"/>
        <end position="230"/>
    </location>
</feature>